<proteinExistence type="predicted"/>
<gene>
    <name evidence="2" type="ORF">CHS0354_009972</name>
</gene>
<feature type="region of interest" description="Disordered" evidence="1">
    <location>
        <begin position="70"/>
        <end position="89"/>
    </location>
</feature>
<reference evidence="2" key="3">
    <citation type="submission" date="2023-05" db="EMBL/GenBank/DDBJ databases">
        <authorList>
            <person name="Smith C.H."/>
        </authorList>
    </citation>
    <scope>NUCLEOTIDE SEQUENCE</scope>
    <source>
        <strain evidence="2">CHS0354</strain>
        <tissue evidence="2">Mantle</tissue>
    </source>
</reference>
<feature type="region of interest" description="Disordered" evidence="1">
    <location>
        <begin position="635"/>
        <end position="667"/>
    </location>
</feature>
<reference evidence="2" key="2">
    <citation type="journal article" date="2021" name="Genome Biol. Evol.">
        <title>Developing a high-quality reference genome for a parasitic bivalve with doubly uniparental inheritance (Bivalvia: Unionida).</title>
        <authorList>
            <person name="Smith C.H."/>
        </authorList>
    </citation>
    <scope>NUCLEOTIDE SEQUENCE</scope>
    <source>
        <strain evidence="2">CHS0354</strain>
        <tissue evidence="2">Mantle</tissue>
    </source>
</reference>
<accession>A0AAE0TBM2</accession>
<name>A0AAE0TBM2_9BIVA</name>
<evidence type="ECO:0000313" key="2">
    <source>
        <dbReference type="EMBL" id="KAK3607241.1"/>
    </source>
</evidence>
<comment type="caution">
    <text evidence="2">The sequence shown here is derived from an EMBL/GenBank/DDBJ whole genome shotgun (WGS) entry which is preliminary data.</text>
</comment>
<dbReference type="Proteomes" id="UP001195483">
    <property type="component" value="Unassembled WGS sequence"/>
</dbReference>
<protein>
    <submittedName>
        <fullName evidence="2">Uncharacterized protein</fullName>
    </submittedName>
</protein>
<dbReference type="PRINTS" id="PR01217">
    <property type="entry name" value="PRICHEXTENSN"/>
</dbReference>
<evidence type="ECO:0000313" key="3">
    <source>
        <dbReference type="Proteomes" id="UP001195483"/>
    </source>
</evidence>
<feature type="compositionally biased region" description="Pro residues" evidence="1">
    <location>
        <begin position="155"/>
        <end position="177"/>
    </location>
</feature>
<sequence>MAQSSYNTCTVKDRDRKSYEDSWETKMPHNQRYLDLRSVTYHYQQPMSQYHGDNRTYFGQYSMIRKDNSGQKYLSHGNTENNKSIANDENLRVLRPQLSRPLAVPGSTPPPKSRPSPPLFQPPSSRSKLPSAISRPLTPTCQPPPPRPKSLLPTSRPPTPRPRLPTPRPRPPTPRPQSPSLRCQPPSQQTQTMHSPLAFTYNQFQIQHGNQIETHNYSSQQTFCEDGGYWNHPEICYKDSYYVPPSRKSGVQPLYEKETNEENYFGPRQMLINGTKHASSEYSIQTQINERRRVSTSTYPPTQEHNQNSVEYFQQNGRNKNEPSAQLTFLPIEEISQTKYEKNKSSVLSCTVSLKGQSESRRVIRTDQYRKAPYATKRISTPTNIRLRSTGTTSETESNMPLPIHGSLSPLPCNVHLLHNCDTNAATNQISGQRSQEQSFERQGNMHISQSGIVTPFILASYLEDGTASKVYPAMSLDSDRRVVIQCSKSGGTVGADTRLKYDRVLPGCQISQQWAKPLKQCRNTADRNHTTSWGKYSDLANDMHLGCQEPNQKYTDWHPVSEGDQNFPNSTKKTFISTAIEQYSDSQNDICKTAVMDEIHTEISTPSIQSNCAFNKAKELRSKHLQTEETLHLLKGTGKEENASNTTGITDSPKAAESKDGPQNNPTIVALIDRLLK</sequence>
<feature type="compositionally biased region" description="Pro residues" evidence="1">
    <location>
        <begin position="107"/>
        <end position="121"/>
    </location>
</feature>
<dbReference type="AlphaFoldDB" id="A0AAE0TBM2"/>
<feature type="compositionally biased region" description="Basic and acidic residues" evidence="1">
    <location>
        <begin position="11"/>
        <end position="22"/>
    </location>
</feature>
<feature type="region of interest" description="Disordered" evidence="1">
    <location>
        <begin position="99"/>
        <end position="192"/>
    </location>
</feature>
<keyword evidence="3" id="KW-1185">Reference proteome</keyword>
<feature type="compositionally biased region" description="Polar residues" evidence="1">
    <location>
        <begin position="1"/>
        <end position="10"/>
    </location>
</feature>
<feature type="region of interest" description="Disordered" evidence="1">
    <location>
        <begin position="1"/>
        <end position="22"/>
    </location>
</feature>
<dbReference type="EMBL" id="JAEAOA010000630">
    <property type="protein sequence ID" value="KAK3607241.1"/>
    <property type="molecule type" value="Genomic_DNA"/>
</dbReference>
<reference evidence="2" key="1">
    <citation type="journal article" date="2021" name="Genome Biol. Evol.">
        <title>A High-Quality Reference Genome for a Parasitic Bivalve with Doubly Uniparental Inheritance (Bivalvia: Unionida).</title>
        <authorList>
            <person name="Smith C.H."/>
        </authorList>
    </citation>
    <scope>NUCLEOTIDE SEQUENCE</scope>
    <source>
        <strain evidence="2">CHS0354</strain>
    </source>
</reference>
<feature type="compositionally biased region" description="Polar residues" evidence="1">
    <location>
        <begin position="70"/>
        <end position="87"/>
    </location>
</feature>
<evidence type="ECO:0000256" key="1">
    <source>
        <dbReference type="SAM" id="MobiDB-lite"/>
    </source>
</evidence>
<organism evidence="2 3">
    <name type="scientific">Potamilus streckersoni</name>
    <dbReference type="NCBI Taxonomy" id="2493646"/>
    <lineage>
        <taxon>Eukaryota</taxon>
        <taxon>Metazoa</taxon>
        <taxon>Spiralia</taxon>
        <taxon>Lophotrochozoa</taxon>
        <taxon>Mollusca</taxon>
        <taxon>Bivalvia</taxon>
        <taxon>Autobranchia</taxon>
        <taxon>Heteroconchia</taxon>
        <taxon>Palaeoheterodonta</taxon>
        <taxon>Unionida</taxon>
        <taxon>Unionoidea</taxon>
        <taxon>Unionidae</taxon>
        <taxon>Ambleminae</taxon>
        <taxon>Lampsilini</taxon>
        <taxon>Potamilus</taxon>
    </lineage>
</organism>